<evidence type="ECO:0000259" key="16">
    <source>
        <dbReference type="Pfam" id="PF07731"/>
    </source>
</evidence>
<keyword evidence="12" id="KW-0325">Glycoprotein</keyword>
<dbReference type="Pfam" id="PF07732">
    <property type="entry name" value="Cu-oxidase_3"/>
    <property type="match status" value="1"/>
</dbReference>
<comment type="caution">
    <text evidence="18">The sequence shown here is derived from an EMBL/GenBank/DDBJ whole genome shotgun (WGS) entry which is preliminary data.</text>
</comment>
<dbReference type="Pfam" id="PF07731">
    <property type="entry name" value="Cu-oxidase_2"/>
    <property type="match status" value="1"/>
</dbReference>
<organism evidence="18 19">
    <name type="scientific">Pseudallescheria apiosperma</name>
    <name type="common">Scedosporium apiospermum</name>
    <dbReference type="NCBI Taxonomy" id="563466"/>
    <lineage>
        <taxon>Eukaryota</taxon>
        <taxon>Fungi</taxon>
        <taxon>Dikarya</taxon>
        <taxon>Ascomycota</taxon>
        <taxon>Pezizomycotina</taxon>
        <taxon>Sordariomycetes</taxon>
        <taxon>Hypocreomycetidae</taxon>
        <taxon>Microascales</taxon>
        <taxon>Microascaceae</taxon>
        <taxon>Scedosporium</taxon>
    </lineage>
</organism>
<feature type="signal peptide" evidence="14">
    <location>
        <begin position="1"/>
        <end position="29"/>
    </location>
</feature>
<feature type="domain" description="Plastocyanin-like" evidence="15">
    <location>
        <begin position="164"/>
        <end position="311"/>
    </location>
</feature>
<evidence type="ECO:0000259" key="15">
    <source>
        <dbReference type="Pfam" id="PF00394"/>
    </source>
</evidence>
<dbReference type="SUPFAM" id="SSF49503">
    <property type="entry name" value="Cupredoxins"/>
    <property type="match status" value="3"/>
</dbReference>
<evidence type="ECO:0000256" key="14">
    <source>
        <dbReference type="SAM" id="SignalP"/>
    </source>
</evidence>
<evidence type="ECO:0000259" key="17">
    <source>
        <dbReference type="Pfam" id="PF07732"/>
    </source>
</evidence>
<dbReference type="PANTHER" id="PTHR11709:SF361">
    <property type="entry name" value="IRON TRANSPORT MULTICOPPER OXIDASE FET3"/>
    <property type="match status" value="1"/>
</dbReference>
<feature type="chain" id="PRO_5001775644" evidence="14">
    <location>
        <begin position="30"/>
        <end position="591"/>
    </location>
</feature>
<keyword evidence="8 13" id="KW-1133">Transmembrane helix</keyword>
<accession>A0A084GGR5</accession>
<dbReference type="FunFam" id="2.60.40.420:FF:000024">
    <property type="entry name" value="FET5p Multicopper oxidase"/>
    <property type="match status" value="1"/>
</dbReference>
<dbReference type="GO" id="GO:0010106">
    <property type="term" value="P:cellular response to iron ion starvation"/>
    <property type="evidence" value="ECO:0007669"/>
    <property type="project" value="TreeGrafter"/>
</dbReference>
<dbReference type="OMA" id="WHSHTEH"/>
<dbReference type="RefSeq" id="XP_016646326.1">
    <property type="nucleotide sequence ID" value="XM_016783126.1"/>
</dbReference>
<proteinExistence type="inferred from homology"/>
<protein>
    <submittedName>
        <fullName evidence="18">Iron transport multicopper oxidase FET3</fullName>
    </submittedName>
</protein>
<dbReference type="VEuPathDB" id="FungiDB:SAPIO_CDS0314"/>
<dbReference type="InterPro" id="IPR011707">
    <property type="entry name" value="Cu-oxidase-like_N"/>
</dbReference>
<dbReference type="PROSITE" id="PS00080">
    <property type="entry name" value="MULTICOPPER_OXIDASE2"/>
    <property type="match status" value="1"/>
</dbReference>
<feature type="domain" description="Plastocyanin-like" evidence="17">
    <location>
        <begin position="38"/>
        <end position="154"/>
    </location>
</feature>
<keyword evidence="9" id="KW-0560">Oxidoreductase</keyword>
<dbReference type="Proteomes" id="UP000028545">
    <property type="component" value="Unassembled WGS sequence"/>
</dbReference>
<dbReference type="Pfam" id="PF00394">
    <property type="entry name" value="Cu-oxidase"/>
    <property type="match status" value="1"/>
</dbReference>
<evidence type="ECO:0000256" key="13">
    <source>
        <dbReference type="SAM" id="Phobius"/>
    </source>
</evidence>
<dbReference type="InterPro" id="IPR008972">
    <property type="entry name" value="Cupredoxin"/>
</dbReference>
<dbReference type="GeneID" id="27718466"/>
<evidence type="ECO:0000256" key="8">
    <source>
        <dbReference type="ARBA" id="ARBA00022989"/>
    </source>
</evidence>
<dbReference type="InterPro" id="IPR044130">
    <property type="entry name" value="CuRO_2_Fet3-like"/>
</dbReference>
<keyword evidence="19" id="KW-1185">Reference proteome</keyword>
<gene>
    <name evidence="18" type="ORF">SAPIO_CDS0314</name>
</gene>
<keyword evidence="6 14" id="KW-0732">Signal</keyword>
<evidence type="ECO:0000256" key="1">
    <source>
        <dbReference type="ARBA" id="ARBA00004162"/>
    </source>
</evidence>
<keyword evidence="5" id="KW-0479">Metal-binding</keyword>
<dbReference type="EMBL" id="JOWA01000022">
    <property type="protein sequence ID" value="KEZ46527.1"/>
    <property type="molecule type" value="Genomic_DNA"/>
</dbReference>
<dbReference type="CDD" id="cd13877">
    <property type="entry name" value="CuRO_2_Fet3p_like"/>
    <property type="match status" value="1"/>
</dbReference>
<sequence>MATNTRFSVVRCIASIAAVFFALFSQVLSETVERNFTVGWVTANPDGAFDRPTIGVNGEWPIPLIRATVGDTLILNVFNDLGNASTSLHFHGFFQNGTNSMDGPAGVTQCAIPPGESFTYNIKFTQPGTYWYHAHNDGLYPEGLRGPVVVHDPEGPYEGQYDDEIVLSFSDWYHRSVPSLVADFISFKNPTGAEPVPDSALMNDTQNLKIKVEPGKTYLIRMVNIGAFAAHYVWFEDHEMRIVEVDGVWTEAAAANMIYITPAQRYSVLLTTKNDTSKNYPVVGAMDQDLFDVIPDGLNPNVTGWLVYDENKELSKPVELDELNSFDDFDLVPYDKEELYDNVDYSFSLDVTMDNLGDGANYAFFNDITYVGAKVPTLYTALTVGSNNSLDPRVYGTHTNPHVLKRHQVVELVLNNADPGKHPFHLHGHHFQVVHRSEEEAGTYVYDDSISMPKTPMRRDTLWVQPNGNFVIRFRADNPGVWLFHCHIEWHMVQGLVATIIEAPDALEGMEIPEDHLRVCKAANIPVAGNAAANTQDVFDLTGENAPVGPLPSGFTAKGYVAMVFSCIAAVLGMAVISWYGALDLKKERKD</sequence>
<evidence type="ECO:0000256" key="4">
    <source>
        <dbReference type="ARBA" id="ARBA00022692"/>
    </source>
</evidence>
<dbReference type="InterPro" id="IPR045087">
    <property type="entry name" value="Cu-oxidase_fam"/>
</dbReference>
<keyword evidence="7" id="KW-0677">Repeat</keyword>
<feature type="domain" description="Plastocyanin-like" evidence="16">
    <location>
        <begin position="371"/>
        <end position="505"/>
    </location>
</feature>
<evidence type="ECO:0000256" key="9">
    <source>
        <dbReference type="ARBA" id="ARBA00023002"/>
    </source>
</evidence>
<dbReference type="FunFam" id="2.60.40.420:FF:000025">
    <property type="entry name" value="FET5p Multicopper oxidase"/>
    <property type="match status" value="1"/>
</dbReference>
<keyword evidence="4 13" id="KW-0812">Transmembrane</keyword>
<evidence type="ECO:0000313" key="19">
    <source>
        <dbReference type="Proteomes" id="UP000028545"/>
    </source>
</evidence>
<evidence type="ECO:0000256" key="6">
    <source>
        <dbReference type="ARBA" id="ARBA00022729"/>
    </source>
</evidence>
<evidence type="ECO:0000256" key="12">
    <source>
        <dbReference type="ARBA" id="ARBA00023180"/>
    </source>
</evidence>
<dbReference type="InterPro" id="IPR033138">
    <property type="entry name" value="Cu_oxidase_CS"/>
</dbReference>
<name>A0A084GGR5_PSEDA</name>
<keyword evidence="3" id="KW-1003">Cell membrane</keyword>
<dbReference type="GO" id="GO:0005507">
    <property type="term" value="F:copper ion binding"/>
    <property type="evidence" value="ECO:0007669"/>
    <property type="project" value="InterPro"/>
</dbReference>
<dbReference type="InterPro" id="IPR011706">
    <property type="entry name" value="Cu-oxidase_C"/>
</dbReference>
<dbReference type="OrthoDB" id="2121828at2759"/>
<evidence type="ECO:0000256" key="2">
    <source>
        <dbReference type="ARBA" id="ARBA00010609"/>
    </source>
</evidence>
<evidence type="ECO:0000256" key="11">
    <source>
        <dbReference type="ARBA" id="ARBA00023136"/>
    </source>
</evidence>
<evidence type="ECO:0000256" key="3">
    <source>
        <dbReference type="ARBA" id="ARBA00022475"/>
    </source>
</evidence>
<keyword evidence="11 13" id="KW-0472">Membrane</keyword>
<dbReference type="InterPro" id="IPR002355">
    <property type="entry name" value="Cu_oxidase_Cu_BS"/>
</dbReference>
<evidence type="ECO:0000256" key="7">
    <source>
        <dbReference type="ARBA" id="ARBA00022737"/>
    </source>
</evidence>
<comment type="similarity">
    <text evidence="2">Belongs to the multicopper oxidase family.</text>
</comment>
<dbReference type="GO" id="GO:0004322">
    <property type="term" value="F:ferroxidase activity"/>
    <property type="evidence" value="ECO:0007669"/>
    <property type="project" value="TreeGrafter"/>
</dbReference>
<dbReference type="GO" id="GO:0033215">
    <property type="term" value="P:reductive iron assimilation"/>
    <property type="evidence" value="ECO:0007669"/>
    <property type="project" value="TreeGrafter"/>
</dbReference>
<comment type="subcellular location">
    <subcellularLocation>
        <location evidence="1">Cell membrane</location>
        <topology evidence="1">Single-pass membrane protein</topology>
    </subcellularLocation>
</comment>
<evidence type="ECO:0000313" key="18">
    <source>
        <dbReference type="EMBL" id="KEZ46527.1"/>
    </source>
</evidence>
<dbReference type="GO" id="GO:0033573">
    <property type="term" value="C:high-affinity iron permease complex"/>
    <property type="evidence" value="ECO:0007669"/>
    <property type="project" value="TreeGrafter"/>
</dbReference>
<evidence type="ECO:0000256" key="5">
    <source>
        <dbReference type="ARBA" id="ARBA00022723"/>
    </source>
</evidence>
<dbReference type="AlphaFoldDB" id="A0A084GGR5"/>
<dbReference type="HOGENOM" id="CLU_006504_7_3_1"/>
<dbReference type="CDD" id="cd13851">
    <property type="entry name" value="CuRO_1_Fet3p"/>
    <property type="match status" value="1"/>
</dbReference>
<dbReference type="CDD" id="cd13899">
    <property type="entry name" value="CuRO_3_Fet3p"/>
    <property type="match status" value="1"/>
</dbReference>
<keyword evidence="10" id="KW-0186">Copper</keyword>
<reference evidence="18 19" key="1">
    <citation type="journal article" date="2014" name="Genome Announc.">
        <title>Draft genome sequence of the pathogenic fungus Scedosporium apiospermum.</title>
        <authorList>
            <person name="Vandeputte P."/>
            <person name="Ghamrawi S."/>
            <person name="Rechenmann M."/>
            <person name="Iltis A."/>
            <person name="Giraud S."/>
            <person name="Fleury M."/>
            <person name="Thornton C."/>
            <person name="Delhaes L."/>
            <person name="Meyer W."/>
            <person name="Papon N."/>
            <person name="Bouchara J.P."/>
        </authorList>
    </citation>
    <scope>NUCLEOTIDE SEQUENCE [LARGE SCALE GENOMIC DNA]</scope>
    <source>
        <strain evidence="18 19">IHEM 14462</strain>
    </source>
</reference>
<feature type="transmembrane region" description="Helical" evidence="13">
    <location>
        <begin position="560"/>
        <end position="583"/>
    </location>
</feature>
<dbReference type="Gene3D" id="2.60.40.420">
    <property type="entry name" value="Cupredoxins - blue copper proteins"/>
    <property type="match status" value="3"/>
</dbReference>
<dbReference type="KEGG" id="sapo:SAPIO_CDS0314"/>
<dbReference type="PANTHER" id="PTHR11709">
    <property type="entry name" value="MULTI-COPPER OXIDASE"/>
    <property type="match status" value="1"/>
</dbReference>
<dbReference type="PROSITE" id="PS00079">
    <property type="entry name" value="MULTICOPPER_OXIDASE1"/>
    <property type="match status" value="1"/>
</dbReference>
<evidence type="ECO:0000256" key="10">
    <source>
        <dbReference type="ARBA" id="ARBA00023008"/>
    </source>
</evidence>
<dbReference type="InterPro" id="IPR001117">
    <property type="entry name" value="Cu-oxidase_2nd"/>
</dbReference>